<dbReference type="Gene3D" id="1.10.10.60">
    <property type="entry name" value="Homeodomain-like"/>
    <property type="match status" value="2"/>
</dbReference>
<comment type="caution">
    <text evidence="4">The sequence shown here is derived from an EMBL/GenBank/DDBJ whole genome shotgun (WGS) entry which is preliminary data.</text>
</comment>
<dbReference type="InterPro" id="IPR009057">
    <property type="entry name" value="Homeodomain-like_sf"/>
</dbReference>
<protein>
    <submittedName>
        <fullName evidence="4">AraC family transcriptional regulator with amidase-like domain</fullName>
    </submittedName>
</protein>
<dbReference type="InterPro" id="IPR052158">
    <property type="entry name" value="INH-QAR"/>
</dbReference>
<dbReference type="GO" id="GO:0043565">
    <property type="term" value="F:sequence-specific DNA binding"/>
    <property type="evidence" value="ECO:0007669"/>
    <property type="project" value="InterPro"/>
</dbReference>
<dbReference type="EMBL" id="QGTS01000004">
    <property type="protein sequence ID" value="PWW09950.1"/>
    <property type="molecule type" value="Genomic_DNA"/>
</dbReference>
<keyword evidence="2" id="KW-0804">Transcription</keyword>
<sequence>MVKTANVVAEIGLLIYPECQLAAIYGLTDLFRISGEWAQEASGHGAMPVIRVSHWKVEDEGECVTCIWDSHPGEPHVLAHIIVPPSIVMPENMHIPPAAATWMKTMHTQGSTLCSVCAGAFILAETGLMDGRRVTTHWAFARQLAARYPQVNVAEDNMVIDDGDIITAGGILAWADLGLSLVQRFLGAEVMLSTARFLLLDPPRLYQRPFAVFIPQFNHGDDVILRVQHYLHASAGEAQVISELAEKEGMSERTFLRRFTKATGLRPVEYLQQIRIMKAREALELTVQPVEQIAWQVGYKDPAAFRKIFHKLTGLTPGIYRQRFSVLAANLTSNAQ</sequence>
<proteinExistence type="predicted"/>
<dbReference type="InterPro" id="IPR018060">
    <property type="entry name" value="HTH_AraC"/>
</dbReference>
<keyword evidence="1" id="KW-0805">Transcription regulation</keyword>
<dbReference type="Proteomes" id="UP000246744">
    <property type="component" value="Unassembled WGS sequence"/>
</dbReference>
<accession>A0A317Q764</accession>
<dbReference type="InterPro" id="IPR029062">
    <property type="entry name" value="Class_I_gatase-like"/>
</dbReference>
<dbReference type="InterPro" id="IPR002818">
    <property type="entry name" value="DJ-1/PfpI"/>
</dbReference>
<evidence type="ECO:0000313" key="5">
    <source>
        <dbReference type="Proteomes" id="UP000246744"/>
    </source>
</evidence>
<evidence type="ECO:0000259" key="3">
    <source>
        <dbReference type="PROSITE" id="PS01124"/>
    </source>
</evidence>
<evidence type="ECO:0000256" key="1">
    <source>
        <dbReference type="ARBA" id="ARBA00023015"/>
    </source>
</evidence>
<dbReference type="OrthoDB" id="9803764at2"/>
<organism evidence="4 5">
    <name type="scientific">Mangrovibacter plantisponsor</name>
    <dbReference type="NCBI Taxonomy" id="451513"/>
    <lineage>
        <taxon>Bacteria</taxon>
        <taxon>Pseudomonadati</taxon>
        <taxon>Pseudomonadota</taxon>
        <taxon>Gammaproteobacteria</taxon>
        <taxon>Enterobacterales</taxon>
        <taxon>Enterobacteriaceae</taxon>
        <taxon>Mangrovibacter</taxon>
    </lineage>
</organism>
<dbReference type="PROSITE" id="PS01124">
    <property type="entry name" value="HTH_ARAC_FAMILY_2"/>
    <property type="match status" value="1"/>
</dbReference>
<dbReference type="PANTHER" id="PTHR43130:SF3">
    <property type="entry name" value="HTH-TYPE TRANSCRIPTIONAL REGULATOR RV1931C"/>
    <property type="match status" value="1"/>
</dbReference>
<dbReference type="SUPFAM" id="SSF52317">
    <property type="entry name" value="Class I glutamine amidotransferase-like"/>
    <property type="match status" value="1"/>
</dbReference>
<dbReference type="Gene3D" id="3.40.50.880">
    <property type="match status" value="1"/>
</dbReference>
<gene>
    <name evidence="4" type="ORF">DES37_10444</name>
</gene>
<dbReference type="RefSeq" id="WP_036108259.1">
    <property type="nucleotide sequence ID" value="NZ_QGTS01000004.1"/>
</dbReference>
<dbReference type="AlphaFoldDB" id="A0A317Q764"/>
<dbReference type="CDD" id="cd03138">
    <property type="entry name" value="GATase1_AraC_2"/>
    <property type="match status" value="1"/>
</dbReference>
<evidence type="ECO:0000256" key="2">
    <source>
        <dbReference type="ARBA" id="ARBA00023163"/>
    </source>
</evidence>
<dbReference type="Pfam" id="PF12833">
    <property type="entry name" value="HTH_18"/>
    <property type="match status" value="1"/>
</dbReference>
<dbReference type="GO" id="GO:0003700">
    <property type="term" value="F:DNA-binding transcription factor activity"/>
    <property type="evidence" value="ECO:0007669"/>
    <property type="project" value="InterPro"/>
</dbReference>
<dbReference type="PANTHER" id="PTHR43130">
    <property type="entry name" value="ARAC-FAMILY TRANSCRIPTIONAL REGULATOR"/>
    <property type="match status" value="1"/>
</dbReference>
<reference evidence="4 5" key="1">
    <citation type="submission" date="2018-05" db="EMBL/GenBank/DDBJ databases">
        <title>Genomic Encyclopedia of Type Strains, Phase IV (KMG-IV): sequencing the most valuable type-strain genomes for metagenomic binning, comparative biology and taxonomic classification.</title>
        <authorList>
            <person name="Goeker M."/>
        </authorList>
    </citation>
    <scope>NUCLEOTIDE SEQUENCE [LARGE SCALE GENOMIC DNA]</scope>
    <source>
        <strain evidence="4 5">DSM 19579</strain>
    </source>
</reference>
<name>A0A317Q764_9ENTR</name>
<dbReference type="Pfam" id="PF01965">
    <property type="entry name" value="DJ-1_PfpI"/>
    <property type="match status" value="1"/>
</dbReference>
<feature type="domain" description="HTH araC/xylS-type" evidence="3">
    <location>
        <begin position="225"/>
        <end position="323"/>
    </location>
</feature>
<dbReference type="SUPFAM" id="SSF46689">
    <property type="entry name" value="Homeodomain-like"/>
    <property type="match status" value="2"/>
</dbReference>
<evidence type="ECO:0000313" key="4">
    <source>
        <dbReference type="EMBL" id="PWW09950.1"/>
    </source>
</evidence>
<keyword evidence="5" id="KW-1185">Reference proteome</keyword>
<dbReference type="SMART" id="SM00342">
    <property type="entry name" value="HTH_ARAC"/>
    <property type="match status" value="1"/>
</dbReference>